<dbReference type="Proteomes" id="UP000609651">
    <property type="component" value="Unassembled WGS sequence"/>
</dbReference>
<gene>
    <name evidence="1" type="ORF">LzC2_03270</name>
</gene>
<name>A0ABX1V8X4_9PLAN</name>
<comment type="caution">
    <text evidence="1">The sequence shown here is derived from an EMBL/GenBank/DDBJ whole genome shotgun (WGS) entry which is preliminary data.</text>
</comment>
<keyword evidence="2" id="KW-1185">Reference proteome</keyword>
<sequence>MSMEQSLRFPSGGRSGGRVRLILPAGRSAVRISIAAAVLLSAGVACGAAPPVSPAEAFLHEGRLSEGETALLLTLDADPTNDEARFGLGVLQFVQAVERLGQALHEYGVNGQRSGGIFLRLPVPPNEDAEEPSYKEACRVIDLFLADLDRAERTLAGIEDDDVKLRLRLSKITLNLTGDETGRVALIDVLTSLNGGRFEFQEINPDFRVHFDRGDVAWLRAYCHLLSAMGEAVRAVDWEAAYNERTILDSVRLGDPQRLRRARLHVVAVCELNRETWEHIRDETDDDYEWLPHPRQNDQLGLPISDAQIDGWLRMMDQIKGLFTGERLFPSGLIQLGLQNHPAGQGLNVKTLLDDPPTDLMNEGRLRKEGIDPRYLEAEGPDNRFEPLAILGVVQLFSGPFGIARSVRMN</sequence>
<dbReference type="EMBL" id="WTPX01000006">
    <property type="protein sequence ID" value="NNJ24273.1"/>
    <property type="molecule type" value="Genomic_DNA"/>
</dbReference>
<accession>A0ABX1V8X4</accession>
<evidence type="ECO:0000313" key="1">
    <source>
        <dbReference type="EMBL" id="NNJ24273.1"/>
    </source>
</evidence>
<proteinExistence type="predicted"/>
<evidence type="ECO:0000313" key="2">
    <source>
        <dbReference type="Proteomes" id="UP000609651"/>
    </source>
</evidence>
<organism evidence="1 2">
    <name type="scientific">Alienimonas chondri</name>
    <dbReference type="NCBI Taxonomy" id="2681879"/>
    <lineage>
        <taxon>Bacteria</taxon>
        <taxon>Pseudomonadati</taxon>
        <taxon>Planctomycetota</taxon>
        <taxon>Planctomycetia</taxon>
        <taxon>Planctomycetales</taxon>
        <taxon>Planctomycetaceae</taxon>
        <taxon>Alienimonas</taxon>
    </lineage>
</organism>
<reference evidence="1 2" key="1">
    <citation type="journal article" date="2020" name="Syst. Appl. Microbiol.">
        <title>Alienimonas chondri sp. nov., a novel planctomycete isolated from the biofilm of the red alga Chondrus crispus.</title>
        <authorList>
            <person name="Vitorino I."/>
            <person name="Albuquerque L."/>
            <person name="Wiegand S."/>
            <person name="Kallscheuer N."/>
            <person name="da Costa M.S."/>
            <person name="Lobo-da-Cunha A."/>
            <person name="Jogler C."/>
            <person name="Lage O.M."/>
        </authorList>
    </citation>
    <scope>NUCLEOTIDE SEQUENCE [LARGE SCALE GENOMIC DNA]</scope>
    <source>
        <strain evidence="1 2">LzC2</strain>
    </source>
</reference>
<protein>
    <submittedName>
        <fullName evidence="1">Uncharacterized protein</fullName>
    </submittedName>
</protein>